<feature type="chain" id="PRO_5042106636" description="CFEM domain-containing protein" evidence="15">
    <location>
        <begin position="20"/>
        <end position="176"/>
    </location>
</feature>
<gene>
    <name evidence="17" type="ORF">NLI96_g1299</name>
</gene>
<evidence type="ECO:0000256" key="11">
    <source>
        <dbReference type="ARBA" id="ARBA00023157"/>
    </source>
</evidence>
<evidence type="ECO:0000256" key="13">
    <source>
        <dbReference type="ARBA" id="ARBA00023288"/>
    </source>
</evidence>
<evidence type="ECO:0000256" key="2">
    <source>
        <dbReference type="ARBA" id="ARBA00004613"/>
    </source>
</evidence>
<evidence type="ECO:0000256" key="8">
    <source>
        <dbReference type="ARBA" id="ARBA00022729"/>
    </source>
</evidence>
<keyword evidence="7" id="KW-0479">Metal-binding</keyword>
<evidence type="ECO:0000256" key="1">
    <source>
        <dbReference type="ARBA" id="ARBA00004609"/>
    </source>
</evidence>
<keyword evidence="13" id="KW-0449">Lipoprotein</keyword>
<name>A0AAD5YIJ8_9APHY</name>
<feature type="signal peptide" evidence="15">
    <location>
        <begin position="1"/>
        <end position="19"/>
    </location>
</feature>
<evidence type="ECO:0000256" key="3">
    <source>
        <dbReference type="ARBA" id="ARBA00010031"/>
    </source>
</evidence>
<dbReference type="InterPro" id="IPR051735">
    <property type="entry name" value="CFEM_domain"/>
</dbReference>
<dbReference type="Proteomes" id="UP001212997">
    <property type="component" value="Unassembled WGS sequence"/>
</dbReference>
<evidence type="ECO:0000256" key="14">
    <source>
        <dbReference type="SAM" id="MobiDB-lite"/>
    </source>
</evidence>
<keyword evidence="5" id="KW-0964">Secreted</keyword>
<dbReference type="PANTHER" id="PTHR37928:SF2">
    <property type="entry name" value="GPI ANCHORED CFEM DOMAIN PROTEIN (AFU_ORTHOLOGUE AFUA_6G10580)"/>
    <property type="match status" value="1"/>
</dbReference>
<evidence type="ECO:0000313" key="17">
    <source>
        <dbReference type="EMBL" id="KAJ3490626.1"/>
    </source>
</evidence>
<evidence type="ECO:0000256" key="9">
    <source>
        <dbReference type="ARBA" id="ARBA00023004"/>
    </source>
</evidence>
<keyword evidence="11" id="KW-1015">Disulfide bond</keyword>
<feature type="region of interest" description="Disordered" evidence="14">
    <location>
        <begin position="96"/>
        <end position="151"/>
    </location>
</feature>
<keyword evidence="12" id="KW-0325">Glycoprotein</keyword>
<evidence type="ECO:0000259" key="16">
    <source>
        <dbReference type="PROSITE" id="PS52012"/>
    </source>
</evidence>
<dbReference type="GO" id="GO:0046872">
    <property type="term" value="F:metal ion binding"/>
    <property type="evidence" value="ECO:0007669"/>
    <property type="project" value="UniProtKB-KW"/>
</dbReference>
<keyword evidence="8 15" id="KW-0732">Signal</keyword>
<dbReference type="PROSITE" id="PS52012">
    <property type="entry name" value="CFEM"/>
    <property type="match status" value="1"/>
</dbReference>
<feature type="domain" description="CFEM" evidence="16">
    <location>
        <begin position="1"/>
        <end position="119"/>
    </location>
</feature>
<evidence type="ECO:0000256" key="7">
    <source>
        <dbReference type="ARBA" id="ARBA00022723"/>
    </source>
</evidence>
<evidence type="ECO:0000256" key="4">
    <source>
        <dbReference type="ARBA" id="ARBA00022475"/>
    </source>
</evidence>
<keyword evidence="18" id="KW-1185">Reference proteome</keyword>
<dbReference type="SMART" id="SM00747">
    <property type="entry name" value="CFEM"/>
    <property type="match status" value="1"/>
</dbReference>
<evidence type="ECO:0000256" key="5">
    <source>
        <dbReference type="ARBA" id="ARBA00022525"/>
    </source>
</evidence>
<accession>A0AAD5YIJ8</accession>
<evidence type="ECO:0000256" key="12">
    <source>
        <dbReference type="ARBA" id="ARBA00023180"/>
    </source>
</evidence>
<evidence type="ECO:0000256" key="6">
    <source>
        <dbReference type="ARBA" id="ARBA00022617"/>
    </source>
</evidence>
<comment type="caution">
    <text evidence="17">The sequence shown here is derived from an EMBL/GenBank/DDBJ whole genome shotgun (WGS) entry which is preliminary data.</text>
</comment>
<dbReference type="GO" id="GO:0005886">
    <property type="term" value="C:plasma membrane"/>
    <property type="evidence" value="ECO:0007669"/>
    <property type="project" value="UniProtKB-SubCell"/>
</dbReference>
<comment type="subcellular location">
    <subcellularLocation>
        <location evidence="1">Cell membrane</location>
        <topology evidence="1">Lipid-anchor</topology>
        <topology evidence="1">GPI-anchor</topology>
    </subcellularLocation>
    <subcellularLocation>
        <location evidence="2">Secreted</location>
    </subcellularLocation>
</comment>
<dbReference type="EMBL" id="JANAWD010000025">
    <property type="protein sequence ID" value="KAJ3490626.1"/>
    <property type="molecule type" value="Genomic_DNA"/>
</dbReference>
<keyword evidence="9" id="KW-0408">Iron</keyword>
<dbReference type="GO" id="GO:0005576">
    <property type="term" value="C:extracellular region"/>
    <property type="evidence" value="ECO:0007669"/>
    <property type="project" value="UniProtKB-SubCell"/>
</dbReference>
<organism evidence="17 18">
    <name type="scientific">Meripilus lineatus</name>
    <dbReference type="NCBI Taxonomy" id="2056292"/>
    <lineage>
        <taxon>Eukaryota</taxon>
        <taxon>Fungi</taxon>
        <taxon>Dikarya</taxon>
        <taxon>Basidiomycota</taxon>
        <taxon>Agaricomycotina</taxon>
        <taxon>Agaricomycetes</taxon>
        <taxon>Polyporales</taxon>
        <taxon>Meripilaceae</taxon>
        <taxon>Meripilus</taxon>
    </lineage>
</organism>
<feature type="compositionally biased region" description="Low complexity" evidence="14">
    <location>
        <begin position="99"/>
        <end position="151"/>
    </location>
</feature>
<dbReference type="PANTHER" id="PTHR37928">
    <property type="entry name" value="CFEM DOMAIN PROTEIN (AFU_ORTHOLOGUE AFUA_6G14090)"/>
    <property type="match status" value="1"/>
</dbReference>
<proteinExistence type="inferred from homology"/>
<evidence type="ECO:0000256" key="15">
    <source>
        <dbReference type="SAM" id="SignalP"/>
    </source>
</evidence>
<dbReference type="Pfam" id="PF05730">
    <property type="entry name" value="CFEM"/>
    <property type="match status" value="1"/>
</dbReference>
<keyword evidence="10" id="KW-0472">Membrane</keyword>
<dbReference type="AlphaFoldDB" id="A0AAD5YIJ8"/>
<protein>
    <recommendedName>
        <fullName evidence="16">CFEM domain-containing protein</fullName>
    </recommendedName>
</protein>
<comment type="similarity">
    <text evidence="3">Belongs to the RBT5 family.</text>
</comment>
<dbReference type="InterPro" id="IPR008427">
    <property type="entry name" value="Extracellular_membr_CFEM_dom"/>
</dbReference>
<keyword evidence="6" id="KW-0349">Heme</keyword>
<keyword evidence="4" id="KW-1003">Cell membrane</keyword>
<reference evidence="17" key="1">
    <citation type="submission" date="2022-07" db="EMBL/GenBank/DDBJ databases">
        <title>Genome Sequence of Physisporinus lineatus.</title>
        <authorList>
            <person name="Buettner E."/>
        </authorList>
    </citation>
    <scope>NUCLEOTIDE SEQUENCE</scope>
    <source>
        <strain evidence="17">VT162</strain>
    </source>
</reference>
<sequence>MRFSTVLIALAGIVASTSASRLFARQYPDCANPCIANADIGTCDPSDLGCLCKNEQFIASTTQCIISSCNPEDTIKAEDVAKSFCESVGVTLSGTPTLSPSATPTGSAGSSGSGSASVSRSGSSAATSATAPTSAGASVTSSGTPSPTSSTNAAVANGANTVLGLAAVFGFAAVAL</sequence>
<evidence type="ECO:0000313" key="18">
    <source>
        <dbReference type="Proteomes" id="UP001212997"/>
    </source>
</evidence>
<evidence type="ECO:0000256" key="10">
    <source>
        <dbReference type="ARBA" id="ARBA00023136"/>
    </source>
</evidence>